<dbReference type="PANTHER" id="PTHR30579">
    <property type="entry name" value="TRANSCRIPTIONAL REGULATOR"/>
    <property type="match status" value="1"/>
</dbReference>
<dbReference type="Gene3D" id="1.10.10.10">
    <property type="entry name" value="Winged helix-like DNA-binding domain superfamily/Winged helix DNA-binding domain"/>
    <property type="match status" value="1"/>
</dbReference>
<dbReference type="RefSeq" id="WP_102612176.1">
    <property type="nucleotide sequence ID" value="NZ_CADIKD010000022.1"/>
</dbReference>
<dbReference type="InterPro" id="IPR036388">
    <property type="entry name" value="WH-like_DNA-bd_sf"/>
</dbReference>
<dbReference type="EMBL" id="PNYB01000026">
    <property type="protein sequence ID" value="PMS18200.1"/>
    <property type="molecule type" value="Genomic_DNA"/>
</dbReference>
<proteinExistence type="inferred from homology"/>
<dbReference type="InterPro" id="IPR005119">
    <property type="entry name" value="LysR_subst-bd"/>
</dbReference>
<reference evidence="6 7" key="1">
    <citation type="submission" date="2018-01" db="EMBL/GenBank/DDBJ databases">
        <title>Whole genome analyses suggest that Burkholderia sensu lato contains two further novel genera in the rhizoxinica-symbiotica group Mycetohabitans gen. nov., and Trinickia gen. nov.: implications for the evolution of diazotrophy and nodulation in the Burkholderiaceae.</title>
        <authorList>
            <person name="Estrada-de los Santos P."/>
            <person name="Palmer M."/>
            <person name="Chavez-Ramirez B."/>
            <person name="Beukes C."/>
            <person name="Steenkamp E.T."/>
            <person name="Hirsch A.M."/>
            <person name="Manyaka P."/>
            <person name="Maluk M."/>
            <person name="Lafos M."/>
            <person name="Crook M."/>
            <person name="Gross E."/>
            <person name="Simon M.F."/>
            <person name="Bueno dos Reis Junior F."/>
            <person name="Poole P.S."/>
            <person name="Venter S.N."/>
            <person name="James E.K."/>
        </authorList>
    </citation>
    <scope>NUCLEOTIDE SEQUENCE [LARGE SCALE GENOMIC DNA]</scope>
    <source>
        <strain evidence="6 7">GP25-8</strain>
    </source>
</reference>
<dbReference type="FunFam" id="1.10.10.10:FF:000001">
    <property type="entry name" value="LysR family transcriptional regulator"/>
    <property type="match status" value="1"/>
</dbReference>
<dbReference type="SUPFAM" id="SSF53850">
    <property type="entry name" value="Periplasmic binding protein-like II"/>
    <property type="match status" value="1"/>
</dbReference>
<keyword evidence="3" id="KW-0238">DNA-binding</keyword>
<dbReference type="InterPro" id="IPR050176">
    <property type="entry name" value="LTTR"/>
</dbReference>
<dbReference type="GO" id="GO:0003700">
    <property type="term" value="F:DNA-binding transcription factor activity"/>
    <property type="evidence" value="ECO:0007669"/>
    <property type="project" value="InterPro"/>
</dbReference>
<evidence type="ECO:0000313" key="6">
    <source>
        <dbReference type="EMBL" id="PMS18200.1"/>
    </source>
</evidence>
<evidence type="ECO:0000313" key="7">
    <source>
        <dbReference type="Proteomes" id="UP000235347"/>
    </source>
</evidence>
<dbReference type="SUPFAM" id="SSF46785">
    <property type="entry name" value="Winged helix' DNA-binding domain"/>
    <property type="match status" value="1"/>
</dbReference>
<protein>
    <submittedName>
        <fullName evidence="6">LysR family transcriptional regulator</fullName>
    </submittedName>
</protein>
<keyword evidence="2" id="KW-0805">Transcription regulation</keyword>
<dbReference type="PRINTS" id="PR00039">
    <property type="entry name" value="HTHLYSR"/>
</dbReference>
<comment type="caution">
    <text evidence="6">The sequence shown here is derived from an EMBL/GenBank/DDBJ whole genome shotgun (WGS) entry which is preliminary data.</text>
</comment>
<evidence type="ECO:0000256" key="1">
    <source>
        <dbReference type="ARBA" id="ARBA00009437"/>
    </source>
</evidence>
<keyword evidence="7" id="KW-1185">Reference proteome</keyword>
<dbReference type="Pfam" id="PF03466">
    <property type="entry name" value="LysR_substrate"/>
    <property type="match status" value="1"/>
</dbReference>
<dbReference type="InterPro" id="IPR036390">
    <property type="entry name" value="WH_DNA-bd_sf"/>
</dbReference>
<evidence type="ECO:0000259" key="5">
    <source>
        <dbReference type="PROSITE" id="PS50931"/>
    </source>
</evidence>
<dbReference type="Pfam" id="PF00126">
    <property type="entry name" value="HTH_1"/>
    <property type="match status" value="1"/>
</dbReference>
<dbReference type="Gene3D" id="3.40.190.10">
    <property type="entry name" value="Periplasmic binding protein-like II"/>
    <property type="match status" value="2"/>
</dbReference>
<sequence length="292" mass="30955">MNVLDLDAVRAFVHVADLRSFTRAADLLGTTQSAVSLKVKRLEAHLGKPLFERTPRSVRLSVAGSGFLDAARELLVAHERALGSLGAAERRRLKVGLSEHVAGQNLAPLVASLHRHDPRLVVEMHLGSSGDLVSQYDTRRLDAVIVRHEPDEIAARTAHLGGAWDGEALFVEPLVWVAAADWAPPAGEPLPLAFLSGPCGVRAAAVRALQAASVNWEETFVGGGIAAIGAAIAAGLALSPLAWRAAPPGVVDVGQKFGLPPLPESHVVMYSRVREPRSADSLRLLAKSLARV</sequence>
<dbReference type="PANTHER" id="PTHR30579:SF7">
    <property type="entry name" value="HTH-TYPE TRANSCRIPTIONAL REGULATOR LRHA-RELATED"/>
    <property type="match status" value="1"/>
</dbReference>
<evidence type="ECO:0000256" key="2">
    <source>
        <dbReference type="ARBA" id="ARBA00023015"/>
    </source>
</evidence>
<dbReference type="Proteomes" id="UP000235347">
    <property type="component" value="Unassembled WGS sequence"/>
</dbReference>
<accession>A0A2N7VM28</accession>
<evidence type="ECO:0000256" key="3">
    <source>
        <dbReference type="ARBA" id="ARBA00023125"/>
    </source>
</evidence>
<name>A0A2N7VM28_9BURK</name>
<dbReference type="AlphaFoldDB" id="A0A2N7VM28"/>
<feature type="domain" description="HTH lysR-type" evidence="5">
    <location>
        <begin position="4"/>
        <end position="61"/>
    </location>
</feature>
<evidence type="ECO:0000256" key="4">
    <source>
        <dbReference type="ARBA" id="ARBA00023163"/>
    </source>
</evidence>
<dbReference type="InterPro" id="IPR000847">
    <property type="entry name" value="LysR_HTH_N"/>
</dbReference>
<keyword evidence="4" id="KW-0804">Transcription</keyword>
<organism evidence="6 7">
    <name type="scientific">Trinickia soli</name>
    <dbReference type="NCBI Taxonomy" id="380675"/>
    <lineage>
        <taxon>Bacteria</taxon>
        <taxon>Pseudomonadati</taxon>
        <taxon>Pseudomonadota</taxon>
        <taxon>Betaproteobacteria</taxon>
        <taxon>Burkholderiales</taxon>
        <taxon>Burkholderiaceae</taxon>
        <taxon>Trinickia</taxon>
    </lineage>
</organism>
<comment type="similarity">
    <text evidence="1">Belongs to the LysR transcriptional regulatory family.</text>
</comment>
<gene>
    <name evidence="6" type="ORF">C0Z19_23130</name>
</gene>
<dbReference type="PROSITE" id="PS50931">
    <property type="entry name" value="HTH_LYSR"/>
    <property type="match status" value="1"/>
</dbReference>
<dbReference type="GO" id="GO:0003677">
    <property type="term" value="F:DNA binding"/>
    <property type="evidence" value="ECO:0007669"/>
    <property type="project" value="UniProtKB-KW"/>
</dbReference>